<dbReference type="InterPro" id="IPR000269">
    <property type="entry name" value="Cu_amine_oxidase"/>
</dbReference>
<comment type="PTM">
    <text evidence="2 3">Topaquinone (TPQ) is generated by copper-dependent autoxidation of a specific tyrosyl residue.</text>
</comment>
<dbReference type="EMBL" id="SMKU01000001">
    <property type="protein sequence ID" value="TDD98151.1"/>
    <property type="molecule type" value="Genomic_DNA"/>
</dbReference>
<keyword evidence="7" id="KW-1185">Reference proteome</keyword>
<evidence type="ECO:0000259" key="5">
    <source>
        <dbReference type="Pfam" id="PF01179"/>
    </source>
</evidence>
<keyword evidence="4" id="KW-0732">Signal</keyword>
<reference evidence="6 7" key="1">
    <citation type="submission" date="2019-03" db="EMBL/GenBank/DDBJ databases">
        <title>Draft genome sequences of novel Actinobacteria.</title>
        <authorList>
            <person name="Sahin N."/>
            <person name="Ay H."/>
            <person name="Saygin H."/>
        </authorList>
    </citation>
    <scope>NUCLEOTIDE SEQUENCE [LARGE SCALE GENOMIC DNA]</scope>
    <source>
        <strain evidence="6 7">H3C3</strain>
    </source>
</reference>
<dbReference type="GO" id="GO:0009308">
    <property type="term" value="P:amine metabolic process"/>
    <property type="evidence" value="ECO:0007669"/>
    <property type="project" value="UniProtKB-UniRule"/>
</dbReference>
<evidence type="ECO:0000313" key="6">
    <source>
        <dbReference type="EMBL" id="TDD98151.1"/>
    </source>
</evidence>
<dbReference type="Pfam" id="PF01179">
    <property type="entry name" value="Cu_amine_oxid"/>
    <property type="match status" value="1"/>
</dbReference>
<evidence type="ECO:0000256" key="1">
    <source>
        <dbReference type="PIRSR" id="PIRSR600269-50"/>
    </source>
</evidence>
<dbReference type="PANTHER" id="PTHR10638">
    <property type="entry name" value="COPPER AMINE OXIDASE"/>
    <property type="match status" value="1"/>
</dbReference>
<dbReference type="GO" id="GO:0005507">
    <property type="term" value="F:copper ion binding"/>
    <property type="evidence" value="ECO:0007669"/>
    <property type="project" value="InterPro"/>
</dbReference>
<feature type="signal peptide" evidence="4">
    <location>
        <begin position="1"/>
        <end position="33"/>
    </location>
</feature>
<dbReference type="AlphaFoldDB" id="A0A4R5CDM3"/>
<feature type="active site" description="Schiff-base intermediate with substrate; via topaquinone" evidence="1">
    <location>
        <position position="187"/>
    </location>
</feature>
<dbReference type="GO" id="GO:0048038">
    <property type="term" value="F:quinone binding"/>
    <property type="evidence" value="ECO:0007669"/>
    <property type="project" value="InterPro"/>
</dbReference>
<name>A0A4R5CDM3_9ACTN</name>
<dbReference type="GO" id="GO:0008131">
    <property type="term" value="F:primary methylamine oxidase activity"/>
    <property type="evidence" value="ECO:0007669"/>
    <property type="project" value="InterPro"/>
</dbReference>
<dbReference type="SUPFAM" id="SSF49998">
    <property type="entry name" value="Amine oxidase catalytic domain"/>
    <property type="match status" value="1"/>
</dbReference>
<dbReference type="Proteomes" id="UP000294513">
    <property type="component" value="Unassembled WGS sequence"/>
</dbReference>
<keyword evidence="1 3" id="KW-0801">TPQ</keyword>
<keyword evidence="3" id="KW-0479">Metal-binding</keyword>
<dbReference type="InterPro" id="IPR015798">
    <property type="entry name" value="Cu_amine_oxidase_C"/>
</dbReference>
<feature type="domain" description="Copper amine oxidase catalytic" evidence="5">
    <location>
        <begin position="53"/>
        <end position="406"/>
    </location>
</feature>
<dbReference type="EC" id="1.4.3.-" evidence="3"/>
<dbReference type="RefSeq" id="WP_131888672.1">
    <property type="nucleotide sequence ID" value="NZ_SMKU01000001.1"/>
</dbReference>
<protein>
    <recommendedName>
        <fullName evidence="3">Amine oxidase</fullName>
        <ecNumber evidence="3">1.4.3.-</ecNumber>
    </recommendedName>
</protein>
<comment type="caution">
    <text evidence="6">The sequence shown here is derived from an EMBL/GenBank/DDBJ whole genome shotgun (WGS) entry which is preliminary data.</text>
</comment>
<sequence length="407" mass="45397">MKPTDRLRGRLKTKIAFGSAVTCAAMMCAAALAPGTSAAGTTAKAPAADCSGQYKVDKKLPNGARWQICWEARNGEGLRLLNVRYTPKGSGEIKVLRDLALTQVHVPYDDNSQRHLDMPLDLDYAANLLPRDCPGGEIRKHNRRPLVCVNTHGRGYGYKKTDIDAEKDKQRQSSELVLFGVFEVGWYDYILEYRFTDDGQITPRLGATGSLASDRTSAKHGWPIGRGNSNYSPNHFHNAFWRADFDLQGQGGEKVEQFDFSGQGALKRTILRKTLTREAAIKLAPDRFWRVVDPTVKNSDGHPISWQISDIASSQFRGPASAGEQFTLSDLYVTQRNACEKLAAQNEEPRCAKQVNKFVNGQTLTDPILWVSVDFHHIPRDEDHDPLPSHWQGFTISPRDVSAKNPY</sequence>
<comment type="similarity">
    <text evidence="3">Belongs to the copper/topaquinone oxidase family.</text>
</comment>
<gene>
    <name evidence="6" type="ORF">E1298_00350</name>
</gene>
<dbReference type="OrthoDB" id="9772590at2"/>
<feature type="active site" description="Proton acceptor" evidence="1">
    <location>
        <position position="121"/>
    </location>
</feature>
<feature type="modified residue" description="2',4',5'-topaquinone" evidence="2">
    <location>
        <position position="187"/>
    </location>
</feature>
<dbReference type="InterPro" id="IPR036460">
    <property type="entry name" value="Cu_amine_oxidase_C_sf"/>
</dbReference>
<keyword evidence="3" id="KW-0560">Oxidoreductase</keyword>
<organism evidence="6 7">
    <name type="scientific">Actinomadura rubrisoli</name>
    <dbReference type="NCBI Taxonomy" id="2530368"/>
    <lineage>
        <taxon>Bacteria</taxon>
        <taxon>Bacillati</taxon>
        <taxon>Actinomycetota</taxon>
        <taxon>Actinomycetes</taxon>
        <taxon>Streptosporangiales</taxon>
        <taxon>Thermomonosporaceae</taxon>
        <taxon>Actinomadura</taxon>
    </lineage>
</organism>
<evidence type="ECO:0000313" key="7">
    <source>
        <dbReference type="Proteomes" id="UP000294513"/>
    </source>
</evidence>
<evidence type="ECO:0000256" key="2">
    <source>
        <dbReference type="PIRSR" id="PIRSR600269-51"/>
    </source>
</evidence>
<evidence type="ECO:0000256" key="3">
    <source>
        <dbReference type="RuleBase" id="RU000672"/>
    </source>
</evidence>
<accession>A0A4R5CDM3</accession>
<dbReference type="Gene3D" id="2.70.98.20">
    <property type="entry name" value="Copper amine oxidase, catalytic domain"/>
    <property type="match status" value="1"/>
</dbReference>
<comment type="cofactor">
    <cofactor evidence="3">
        <name>Cu cation</name>
        <dbReference type="ChEBI" id="CHEBI:23378"/>
    </cofactor>
    <text evidence="3">Contains 1 topaquinone per subunit.</text>
</comment>
<evidence type="ECO:0000256" key="4">
    <source>
        <dbReference type="SAM" id="SignalP"/>
    </source>
</evidence>
<keyword evidence="3" id="KW-0186">Copper</keyword>
<feature type="chain" id="PRO_5039604868" description="Amine oxidase" evidence="4">
    <location>
        <begin position="34"/>
        <end position="407"/>
    </location>
</feature>
<proteinExistence type="inferred from homology"/>